<dbReference type="Proteomes" id="UP001259832">
    <property type="component" value="Unassembled WGS sequence"/>
</dbReference>
<keyword evidence="3" id="KW-1185">Reference proteome</keyword>
<gene>
    <name evidence="2" type="ORF">P3T76_006726</name>
</gene>
<feature type="compositionally biased region" description="Acidic residues" evidence="1">
    <location>
        <begin position="285"/>
        <end position="295"/>
    </location>
</feature>
<name>A0AAD9LNC1_9STRA</name>
<evidence type="ECO:0000313" key="3">
    <source>
        <dbReference type="Proteomes" id="UP001259832"/>
    </source>
</evidence>
<evidence type="ECO:0000256" key="1">
    <source>
        <dbReference type="SAM" id="MobiDB-lite"/>
    </source>
</evidence>
<dbReference type="EMBL" id="JASMQC010000011">
    <property type="protein sequence ID" value="KAK1941662.1"/>
    <property type="molecule type" value="Genomic_DNA"/>
</dbReference>
<feature type="region of interest" description="Disordered" evidence="1">
    <location>
        <begin position="77"/>
        <end position="112"/>
    </location>
</feature>
<feature type="region of interest" description="Disordered" evidence="1">
    <location>
        <begin position="136"/>
        <end position="168"/>
    </location>
</feature>
<organism evidence="2 3">
    <name type="scientific">Phytophthora citrophthora</name>
    <dbReference type="NCBI Taxonomy" id="4793"/>
    <lineage>
        <taxon>Eukaryota</taxon>
        <taxon>Sar</taxon>
        <taxon>Stramenopiles</taxon>
        <taxon>Oomycota</taxon>
        <taxon>Peronosporomycetes</taxon>
        <taxon>Peronosporales</taxon>
        <taxon>Peronosporaceae</taxon>
        <taxon>Phytophthora</taxon>
    </lineage>
</organism>
<protein>
    <submittedName>
        <fullName evidence="2">Uncharacterized protein</fullName>
    </submittedName>
</protein>
<accession>A0AAD9LNC1</accession>
<sequence length="309" mass="33987">MPKYSEIQTQEVHIHTKMDTLQAQKENVDANFGGKAGDSKLRFSMLFILTLASCPLLDNDKFSTPKRGFVIHEDCKSASNKGLKDSSSKKSRRVLGDISNKQRNRHDNSDSGTIVSIKKAGLGKGLGHSKKLIAKKRTPLRPKLGTPLAPKEPASSTPKPHTKVSTESVIKVSSVEEVPDIEYAYGGLSPPTAYAEEMSREIEDLLNDKTPTLFDSFESTRDADNWDDSIEKAMLESGEPPSSWWASPEQTKTETEGADNATTNEKKESEVEDDLSELPPPDNLPDTDFDDDGLLDDILNVDFETACGE</sequence>
<dbReference type="AlphaFoldDB" id="A0AAD9LNC1"/>
<feature type="compositionally biased region" description="Basic and acidic residues" evidence="1">
    <location>
        <begin position="77"/>
        <end position="88"/>
    </location>
</feature>
<evidence type="ECO:0000313" key="2">
    <source>
        <dbReference type="EMBL" id="KAK1941662.1"/>
    </source>
</evidence>
<feature type="region of interest" description="Disordered" evidence="1">
    <location>
        <begin position="233"/>
        <end position="295"/>
    </location>
</feature>
<comment type="caution">
    <text evidence="2">The sequence shown here is derived from an EMBL/GenBank/DDBJ whole genome shotgun (WGS) entry which is preliminary data.</text>
</comment>
<reference evidence="2" key="1">
    <citation type="submission" date="2023-08" db="EMBL/GenBank/DDBJ databases">
        <title>Reference Genome Resource for the Citrus Pathogen Phytophthora citrophthora.</title>
        <authorList>
            <person name="Moller H."/>
            <person name="Coetzee B."/>
            <person name="Rose L.J."/>
            <person name="Van Niekerk J.M."/>
        </authorList>
    </citation>
    <scope>NUCLEOTIDE SEQUENCE</scope>
    <source>
        <strain evidence="2">STE-U-9442</strain>
    </source>
</reference>
<proteinExistence type="predicted"/>